<dbReference type="PANTHER" id="PTHR11362">
    <property type="entry name" value="PHOSPHATIDYLETHANOLAMINE-BINDING PROTEIN"/>
    <property type="match status" value="1"/>
</dbReference>
<dbReference type="InterPro" id="IPR008914">
    <property type="entry name" value="PEBP"/>
</dbReference>
<dbReference type="InterPro" id="IPR035810">
    <property type="entry name" value="PEBP_euk"/>
</dbReference>
<dbReference type="RefSeq" id="XP_001949401.4">
    <property type="nucleotide sequence ID" value="XM_001949366.4"/>
</dbReference>
<dbReference type="GeneID" id="100164441"/>
<dbReference type="KEGG" id="api:100164441"/>
<accession>A0A8R2ADC2</accession>
<dbReference type="Proteomes" id="UP000007819">
    <property type="component" value="Chromosome A1"/>
</dbReference>
<dbReference type="AlphaFoldDB" id="A0A8R2ADC2"/>
<dbReference type="InterPro" id="IPR036610">
    <property type="entry name" value="PEBP-like_sf"/>
</dbReference>
<reference evidence="2" key="2">
    <citation type="submission" date="2022-06" db="UniProtKB">
        <authorList>
            <consortium name="EnsemblMetazoa"/>
        </authorList>
    </citation>
    <scope>IDENTIFICATION</scope>
</reference>
<feature type="chain" id="PRO_5035861721" evidence="1">
    <location>
        <begin position="21"/>
        <end position="207"/>
    </location>
</feature>
<evidence type="ECO:0000256" key="1">
    <source>
        <dbReference type="SAM" id="SignalP"/>
    </source>
</evidence>
<sequence>MTWCFSLYLVQICITVGVSAHKCNVDQAMKNQQVVPDVIPVAPKEVVQVNYMSGAKALLGNELTPTKVKDQPSVSWNADPNSFYTLCLTEPDAPSRAEPIQREWHHWLVGNIPGGNVSLGETLSGYIGSGPPPNIGLNRYVFLVYQQPSKLSFDEPRLSNRSVEHRNKFSVNEFALKYNLGTPVAGNFYLAQYDDYVPILYQLLGIN</sequence>
<evidence type="ECO:0000313" key="2">
    <source>
        <dbReference type="EnsemblMetazoa" id="XP_001949401.4"/>
    </source>
</evidence>
<protein>
    <submittedName>
        <fullName evidence="2">Uncharacterized protein</fullName>
    </submittedName>
</protein>
<keyword evidence="3" id="KW-1185">Reference proteome</keyword>
<dbReference type="Gene3D" id="3.90.280.10">
    <property type="entry name" value="PEBP-like"/>
    <property type="match status" value="1"/>
</dbReference>
<dbReference type="EnsemblMetazoa" id="XM_001949366.5">
    <property type="protein sequence ID" value="XP_001949401.4"/>
    <property type="gene ID" value="LOC100164441"/>
</dbReference>
<organism evidence="2 3">
    <name type="scientific">Acyrthosiphon pisum</name>
    <name type="common">Pea aphid</name>
    <dbReference type="NCBI Taxonomy" id="7029"/>
    <lineage>
        <taxon>Eukaryota</taxon>
        <taxon>Metazoa</taxon>
        <taxon>Ecdysozoa</taxon>
        <taxon>Arthropoda</taxon>
        <taxon>Hexapoda</taxon>
        <taxon>Insecta</taxon>
        <taxon>Pterygota</taxon>
        <taxon>Neoptera</taxon>
        <taxon>Paraneoptera</taxon>
        <taxon>Hemiptera</taxon>
        <taxon>Sternorrhyncha</taxon>
        <taxon>Aphidomorpha</taxon>
        <taxon>Aphidoidea</taxon>
        <taxon>Aphididae</taxon>
        <taxon>Macrosiphini</taxon>
        <taxon>Acyrthosiphon</taxon>
    </lineage>
</organism>
<proteinExistence type="predicted"/>
<dbReference type="CDD" id="cd00866">
    <property type="entry name" value="PEBP_euk"/>
    <property type="match status" value="1"/>
</dbReference>
<evidence type="ECO:0000313" key="3">
    <source>
        <dbReference type="Proteomes" id="UP000007819"/>
    </source>
</evidence>
<feature type="signal peptide" evidence="1">
    <location>
        <begin position="1"/>
        <end position="20"/>
    </location>
</feature>
<name>A0A8R2ADC2_ACYPI</name>
<dbReference type="SUPFAM" id="SSF49777">
    <property type="entry name" value="PEBP-like"/>
    <property type="match status" value="1"/>
</dbReference>
<dbReference type="Pfam" id="PF01161">
    <property type="entry name" value="PBP"/>
    <property type="match status" value="1"/>
</dbReference>
<keyword evidence="1" id="KW-0732">Signal</keyword>
<dbReference type="PANTHER" id="PTHR11362:SF82">
    <property type="entry name" value="PHOSPHATIDYLETHANOLAMINE-BINDING PROTEIN 4"/>
    <property type="match status" value="1"/>
</dbReference>
<dbReference type="OrthoDB" id="2506647at2759"/>
<reference evidence="3" key="1">
    <citation type="submission" date="2010-06" db="EMBL/GenBank/DDBJ databases">
        <authorList>
            <person name="Jiang H."/>
            <person name="Abraham K."/>
            <person name="Ali S."/>
            <person name="Alsbrooks S.L."/>
            <person name="Anim B.N."/>
            <person name="Anosike U.S."/>
            <person name="Attaway T."/>
            <person name="Bandaranaike D.P."/>
            <person name="Battles P.K."/>
            <person name="Bell S.N."/>
            <person name="Bell A.V."/>
            <person name="Beltran B."/>
            <person name="Bickham C."/>
            <person name="Bustamante Y."/>
            <person name="Caleb T."/>
            <person name="Canada A."/>
            <person name="Cardenas V."/>
            <person name="Carter K."/>
            <person name="Chacko J."/>
            <person name="Chandrabose M.N."/>
            <person name="Chavez D."/>
            <person name="Chavez A."/>
            <person name="Chen L."/>
            <person name="Chu H.-S."/>
            <person name="Claassen K.J."/>
            <person name="Cockrell R."/>
            <person name="Collins M."/>
            <person name="Cooper J.A."/>
            <person name="Cree A."/>
            <person name="Curry S.M."/>
            <person name="Da Y."/>
            <person name="Dao M.D."/>
            <person name="Das B."/>
            <person name="Davila M.-L."/>
            <person name="Davy-Carroll L."/>
            <person name="Denson S."/>
            <person name="Dinh H."/>
            <person name="Ebong V.E."/>
            <person name="Edwards J.R."/>
            <person name="Egan A."/>
            <person name="El-Daye J."/>
            <person name="Escobedo L."/>
            <person name="Fernandez S."/>
            <person name="Fernando P.R."/>
            <person name="Flagg N."/>
            <person name="Forbes L.D."/>
            <person name="Fowler R.G."/>
            <person name="Fu Q."/>
            <person name="Gabisi R.A."/>
            <person name="Ganer J."/>
            <person name="Garbino Pronczuk A."/>
            <person name="Garcia R.M."/>
            <person name="Garner T."/>
            <person name="Garrett T.E."/>
            <person name="Gonzalez D.A."/>
            <person name="Hamid H."/>
            <person name="Hawkins E.S."/>
            <person name="Hirani K."/>
            <person name="Hogues M.E."/>
            <person name="Hollins B."/>
            <person name="Hsiao C.-H."/>
            <person name="Jabil R."/>
            <person name="James M.L."/>
            <person name="Jhangiani S.N."/>
            <person name="Johnson B."/>
            <person name="Johnson Q."/>
            <person name="Joshi V."/>
            <person name="Kalu J.B."/>
            <person name="Kam C."/>
            <person name="Kashfia A."/>
            <person name="Keebler J."/>
            <person name="Kisamo H."/>
            <person name="Kovar C.L."/>
            <person name="Lago L.A."/>
            <person name="Lai C.-Y."/>
            <person name="Laidlaw J."/>
            <person name="Lara F."/>
            <person name="Le T.-K."/>
            <person name="Lee S.L."/>
            <person name="Legall F.H."/>
            <person name="Lemon S.J."/>
            <person name="Lewis L.R."/>
            <person name="Li B."/>
            <person name="Liu Y."/>
            <person name="Liu Y.-S."/>
            <person name="Lopez J."/>
            <person name="Lozado R.J."/>
            <person name="Lu J."/>
            <person name="Madu R.C."/>
            <person name="Maheshwari M."/>
            <person name="Maheshwari R."/>
            <person name="Malloy K."/>
            <person name="Martinez E."/>
            <person name="Mathew T."/>
            <person name="Mercado I.C."/>
            <person name="Mercado C."/>
            <person name="Meyer B."/>
            <person name="Montgomery K."/>
            <person name="Morgan M.B."/>
            <person name="Munidasa M."/>
            <person name="Nazareth L.V."/>
            <person name="Nelson J."/>
            <person name="Ng B.M."/>
            <person name="Nguyen N.B."/>
            <person name="Nguyen P.Q."/>
            <person name="Nguyen T."/>
            <person name="Obregon M."/>
            <person name="Okwuonu G.O."/>
            <person name="Onwere C.G."/>
            <person name="Orozco G."/>
            <person name="Parra A."/>
            <person name="Patel S."/>
            <person name="Patil S."/>
            <person name="Perez A."/>
            <person name="Perez Y."/>
            <person name="Pham C."/>
            <person name="Primus E.L."/>
            <person name="Pu L.-L."/>
            <person name="Puazo M."/>
            <person name="Qin X."/>
            <person name="Quiroz J.B."/>
            <person name="Reese J."/>
            <person name="Richards S."/>
            <person name="Rives C.M."/>
            <person name="Robberts R."/>
            <person name="Ruiz S.J."/>
            <person name="Ruiz M.J."/>
            <person name="Santibanez J."/>
            <person name="Schneider B.W."/>
            <person name="Sisson I."/>
            <person name="Smith M."/>
            <person name="Sodergren E."/>
            <person name="Song X.-Z."/>
            <person name="Song B.B."/>
            <person name="Summersgill H."/>
            <person name="Thelus R."/>
            <person name="Thornton R.D."/>
            <person name="Trejos Z.Y."/>
            <person name="Usmani K."/>
            <person name="Vattathil S."/>
            <person name="Villasana D."/>
            <person name="Walker D.L."/>
            <person name="Wang S."/>
            <person name="Wang K."/>
            <person name="White C.S."/>
            <person name="Williams A.C."/>
            <person name="Williamson J."/>
            <person name="Wilson K."/>
            <person name="Woghiren I.O."/>
            <person name="Woodworth J.R."/>
            <person name="Worley K.C."/>
            <person name="Wright R.A."/>
            <person name="Wu W."/>
            <person name="Young L."/>
            <person name="Zhang L."/>
            <person name="Zhang J."/>
            <person name="Zhu Y."/>
            <person name="Muzny D.M."/>
            <person name="Weinstock G."/>
            <person name="Gibbs R.A."/>
        </authorList>
    </citation>
    <scope>NUCLEOTIDE SEQUENCE [LARGE SCALE GENOMIC DNA]</scope>
    <source>
        <strain evidence="3">LSR1</strain>
    </source>
</reference>